<evidence type="ECO:0000313" key="3">
    <source>
        <dbReference type="Proteomes" id="UP001320159"/>
    </source>
</evidence>
<dbReference type="Pfam" id="PF22743">
    <property type="entry name" value="PspAA"/>
    <property type="match status" value="1"/>
</dbReference>
<evidence type="ECO:0000259" key="1">
    <source>
        <dbReference type="Pfam" id="PF22743"/>
    </source>
</evidence>
<dbReference type="RefSeq" id="WP_230740777.1">
    <property type="nucleotide sequence ID" value="NZ_PGCK01000002.1"/>
</dbReference>
<dbReference type="AlphaFoldDB" id="A0AAP2W5E8"/>
<keyword evidence="3" id="KW-1185">Reference proteome</keyword>
<sequence length="92" mass="10350">MIIRILNENQYIVPSLYLDEINEIDNEIVRCIAKSDSEGFKKKYAELVEIVRSNGIPMDPATIKESDLIIPPADVTFEEARNIFIGEGLIPG</sequence>
<dbReference type="Proteomes" id="UP001320159">
    <property type="component" value="Unassembled WGS sequence"/>
</dbReference>
<dbReference type="EMBL" id="PGCK01000002">
    <property type="protein sequence ID" value="MCD1294117.1"/>
    <property type="molecule type" value="Genomic_DNA"/>
</dbReference>
<accession>A0AAP2W5E8</accession>
<proteinExistence type="predicted"/>
<reference evidence="2 3" key="1">
    <citation type="submission" date="2017-11" db="EMBL/GenBank/DDBJ databases">
        <title>Isolation and Characterization of Family Methanocellaceae Species from Potential Methane Hydrate Area Offshore Southwestern Taiwan.</title>
        <authorList>
            <person name="Zhang W.-L."/>
            <person name="Chen W.-C."/>
            <person name="Lai M.-C."/>
            <person name="Chen S.-C."/>
        </authorList>
    </citation>
    <scope>NUCLEOTIDE SEQUENCE [LARGE SCALE GENOMIC DNA]</scope>
    <source>
        <strain evidence="2 3">CWC-04</strain>
    </source>
</reference>
<feature type="domain" description="PspA-associated" evidence="1">
    <location>
        <begin position="1"/>
        <end position="92"/>
    </location>
</feature>
<gene>
    <name evidence="2" type="ORF">CUJ83_03795</name>
</gene>
<name>A0AAP2W5E8_9EURY</name>
<comment type="caution">
    <text evidence="2">The sequence shown here is derived from an EMBL/GenBank/DDBJ whole genome shotgun (WGS) entry which is preliminary data.</text>
</comment>
<organism evidence="2 3">
    <name type="scientific">Methanooceanicella nereidis</name>
    <dbReference type="NCBI Taxonomy" id="2052831"/>
    <lineage>
        <taxon>Archaea</taxon>
        <taxon>Methanobacteriati</taxon>
        <taxon>Methanobacteriota</taxon>
        <taxon>Stenosarchaea group</taxon>
        <taxon>Methanomicrobia</taxon>
        <taxon>Methanocellales</taxon>
        <taxon>Methanocellaceae</taxon>
        <taxon>Methanooceanicella</taxon>
    </lineage>
</organism>
<dbReference type="InterPro" id="IPR054437">
    <property type="entry name" value="PspA-assoc_dom"/>
</dbReference>
<protein>
    <recommendedName>
        <fullName evidence="1">PspA-associated domain-containing protein</fullName>
    </recommendedName>
</protein>
<evidence type="ECO:0000313" key="2">
    <source>
        <dbReference type="EMBL" id="MCD1294117.1"/>
    </source>
</evidence>